<reference evidence="1" key="1">
    <citation type="submission" date="2014-11" db="EMBL/GenBank/DDBJ databases">
        <authorList>
            <person name="Amaro Gonzalez C."/>
        </authorList>
    </citation>
    <scope>NUCLEOTIDE SEQUENCE</scope>
</reference>
<evidence type="ECO:0000313" key="1">
    <source>
        <dbReference type="EMBL" id="JAH90085.1"/>
    </source>
</evidence>
<accession>A0A0E9WKG8</accession>
<sequence>MWAISEGVVVASLRQPYNTAHSNIRDKSSAHALTDR</sequence>
<reference evidence="1" key="2">
    <citation type="journal article" date="2015" name="Fish Shellfish Immunol.">
        <title>Early steps in the European eel (Anguilla anguilla)-Vibrio vulnificus interaction in the gills: Role of the RtxA13 toxin.</title>
        <authorList>
            <person name="Callol A."/>
            <person name="Pajuelo D."/>
            <person name="Ebbesson L."/>
            <person name="Teles M."/>
            <person name="MacKenzie S."/>
            <person name="Amaro C."/>
        </authorList>
    </citation>
    <scope>NUCLEOTIDE SEQUENCE</scope>
</reference>
<dbReference type="AlphaFoldDB" id="A0A0E9WKG8"/>
<protein>
    <submittedName>
        <fullName evidence="1">Uncharacterized protein</fullName>
    </submittedName>
</protein>
<organism evidence="1">
    <name type="scientific">Anguilla anguilla</name>
    <name type="common">European freshwater eel</name>
    <name type="synonym">Muraena anguilla</name>
    <dbReference type="NCBI Taxonomy" id="7936"/>
    <lineage>
        <taxon>Eukaryota</taxon>
        <taxon>Metazoa</taxon>
        <taxon>Chordata</taxon>
        <taxon>Craniata</taxon>
        <taxon>Vertebrata</taxon>
        <taxon>Euteleostomi</taxon>
        <taxon>Actinopterygii</taxon>
        <taxon>Neopterygii</taxon>
        <taxon>Teleostei</taxon>
        <taxon>Anguilliformes</taxon>
        <taxon>Anguillidae</taxon>
        <taxon>Anguilla</taxon>
    </lineage>
</organism>
<name>A0A0E9WKG8_ANGAN</name>
<proteinExistence type="predicted"/>
<dbReference type="EMBL" id="GBXM01018492">
    <property type="protein sequence ID" value="JAH90085.1"/>
    <property type="molecule type" value="Transcribed_RNA"/>
</dbReference>